<keyword evidence="1" id="KW-0175">Coiled coil</keyword>
<evidence type="ECO:0000256" key="2">
    <source>
        <dbReference type="SAM" id="SignalP"/>
    </source>
</evidence>
<protein>
    <submittedName>
        <fullName evidence="4">Uncharacterized protein</fullName>
    </submittedName>
</protein>
<dbReference type="PANTHER" id="PTHR35463">
    <property type="entry name" value="TRANSMEMBRANE PROTEIN"/>
    <property type="match status" value="1"/>
</dbReference>
<feature type="chain" id="PRO_5040501577" evidence="2">
    <location>
        <begin position="24"/>
        <end position="138"/>
    </location>
</feature>
<accession>A0A9R0IAM9</accession>
<evidence type="ECO:0000256" key="1">
    <source>
        <dbReference type="SAM" id="Coils"/>
    </source>
</evidence>
<dbReference type="AlphaFoldDB" id="A0A9R0IAM9"/>
<proteinExistence type="predicted"/>
<dbReference type="KEGG" id="soe:110785576"/>
<evidence type="ECO:0000313" key="4">
    <source>
        <dbReference type="RefSeq" id="XP_021845728.1"/>
    </source>
</evidence>
<name>A0A9R0IAM9_SPIOL</name>
<dbReference type="Proteomes" id="UP000813463">
    <property type="component" value="Chromosome 1"/>
</dbReference>
<dbReference type="OrthoDB" id="690661at2759"/>
<evidence type="ECO:0000313" key="3">
    <source>
        <dbReference type="Proteomes" id="UP000813463"/>
    </source>
</evidence>
<keyword evidence="2" id="KW-0732">Signal</keyword>
<gene>
    <name evidence="4" type="primary">LOC110785576</name>
</gene>
<dbReference type="GeneID" id="110785576"/>
<feature type="coiled-coil region" evidence="1">
    <location>
        <begin position="78"/>
        <end position="105"/>
    </location>
</feature>
<reference evidence="3" key="1">
    <citation type="journal article" date="2021" name="Nat. Commun.">
        <title>Genomic analyses provide insights into spinach domestication and the genetic basis of agronomic traits.</title>
        <authorList>
            <person name="Cai X."/>
            <person name="Sun X."/>
            <person name="Xu C."/>
            <person name="Sun H."/>
            <person name="Wang X."/>
            <person name="Ge C."/>
            <person name="Zhang Z."/>
            <person name="Wang Q."/>
            <person name="Fei Z."/>
            <person name="Jiao C."/>
            <person name="Wang Q."/>
        </authorList>
    </citation>
    <scope>NUCLEOTIDE SEQUENCE [LARGE SCALE GENOMIC DNA]</scope>
    <source>
        <strain evidence="3">cv. Varoflay</strain>
    </source>
</reference>
<sequence length="138" mass="15434">MGRFSKWTAIMIAISICLLLCFSLKDPPLQGFTSPRSHYWDKLKLPLFSDRFSLLWPSSQHIQGNGVQGIPNEGNVALERESKVIEAAEESLEKTKMMIEDSAKTVADMVGDAVHKTKDIAKETFSKPTLASQHQDEL</sequence>
<dbReference type="PANTHER" id="PTHR35463:SF11">
    <property type="entry name" value="TRANSMEMBRANE PROTEIN"/>
    <property type="match status" value="1"/>
</dbReference>
<reference evidence="4" key="2">
    <citation type="submission" date="2025-08" db="UniProtKB">
        <authorList>
            <consortium name="RefSeq"/>
        </authorList>
    </citation>
    <scope>IDENTIFICATION</scope>
    <source>
        <tissue evidence="4">Leaf</tissue>
    </source>
</reference>
<feature type="signal peptide" evidence="2">
    <location>
        <begin position="1"/>
        <end position="23"/>
    </location>
</feature>
<keyword evidence="3" id="KW-1185">Reference proteome</keyword>
<dbReference type="RefSeq" id="XP_021845728.1">
    <property type="nucleotide sequence ID" value="XM_021990036.2"/>
</dbReference>
<organism evidence="3 4">
    <name type="scientific">Spinacia oleracea</name>
    <name type="common">Spinach</name>
    <dbReference type="NCBI Taxonomy" id="3562"/>
    <lineage>
        <taxon>Eukaryota</taxon>
        <taxon>Viridiplantae</taxon>
        <taxon>Streptophyta</taxon>
        <taxon>Embryophyta</taxon>
        <taxon>Tracheophyta</taxon>
        <taxon>Spermatophyta</taxon>
        <taxon>Magnoliopsida</taxon>
        <taxon>eudicotyledons</taxon>
        <taxon>Gunneridae</taxon>
        <taxon>Pentapetalae</taxon>
        <taxon>Caryophyllales</taxon>
        <taxon>Chenopodiaceae</taxon>
        <taxon>Chenopodioideae</taxon>
        <taxon>Anserineae</taxon>
        <taxon>Spinacia</taxon>
    </lineage>
</organism>